<evidence type="ECO:0000256" key="3">
    <source>
        <dbReference type="PROSITE-ProRule" id="PRU00284"/>
    </source>
</evidence>
<dbReference type="EMBL" id="WOEY01000040">
    <property type="protein sequence ID" value="NPT41760.1"/>
    <property type="molecule type" value="Genomic_DNA"/>
</dbReference>
<name>A0ABX2BPN1_9BURK</name>
<dbReference type="CDD" id="cd06225">
    <property type="entry name" value="HAMP"/>
    <property type="match status" value="1"/>
</dbReference>
<dbReference type="PROSITE" id="PS50111">
    <property type="entry name" value="CHEMOTAXIS_TRANSDUC_2"/>
    <property type="match status" value="1"/>
</dbReference>
<keyword evidence="5" id="KW-1133">Transmembrane helix</keyword>
<evidence type="ECO:0000313" key="9">
    <source>
        <dbReference type="Proteomes" id="UP000652198"/>
    </source>
</evidence>
<dbReference type="InterPro" id="IPR051310">
    <property type="entry name" value="MCP_chemotaxis"/>
</dbReference>
<dbReference type="PRINTS" id="PR00260">
    <property type="entry name" value="CHEMTRNSDUCR"/>
</dbReference>
<sequence length="557" mass="58276">MKIKLKLQMLMGVTLIAIGGSIAVTVIGFNSIHSGAAAWQAGESEIRGLTEIKASAMSTIELDPTAGDTKKVFADAEQNISHWSAIVGPQFSAPETRQKLQAIESAWNTYDQKSHQAIDLAVHDAKAANDQVTSIYHSDFQPFQTSLEQFVAQTDAQAAVAGAAAKQASASVFRTVIAVMVATLVLVFGWILALSRSIQQALGRIQATLQEASHSLDLSKRVPVQNMDEVGIAATAFNHLMDRVVEVMTTVRESTESVGVASKQIAAGNIDLSSRTEEQAASLEQTAASMEELTGTVRQNAENARQASGLARSASEIAGRGNQVVSNVVSTMGEIKESSSKIAEIISLIEGIAFQTNILALNAAVEAARAGEQGRGFAVVAGEVRALAQRASAAAKEIKVLIDTSVARVGVGTQLVDQAGVTMGEIISAVSRVTDIMGEIAAASDEQSKGIDQVGQAVTQMDEVTQQNAALVEQAAAAAQSLDDQAAKLKAAVGTFKMQARHGAVEARPPLLHAGGAQVEPAIKRVRSQTPALRPVAPDTEAATTHGANGGGDWTQF</sequence>
<evidence type="ECO:0000256" key="5">
    <source>
        <dbReference type="SAM" id="Phobius"/>
    </source>
</evidence>
<evidence type="ECO:0000256" key="2">
    <source>
        <dbReference type="ARBA" id="ARBA00029447"/>
    </source>
</evidence>
<organism evidence="8 9">
    <name type="scientific">Paraburkholderia solitsugae</name>
    <dbReference type="NCBI Taxonomy" id="2675748"/>
    <lineage>
        <taxon>Bacteria</taxon>
        <taxon>Pseudomonadati</taxon>
        <taxon>Pseudomonadota</taxon>
        <taxon>Betaproteobacteria</taxon>
        <taxon>Burkholderiales</taxon>
        <taxon>Burkholderiaceae</taxon>
        <taxon>Paraburkholderia</taxon>
    </lineage>
</organism>
<evidence type="ECO:0000256" key="4">
    <source>
        <dbReference type="SAM" id="MobiDB-lite"/>
    </source>
</evidence>
<evidence type="ECO:0000259" key="7">
    <source>
        <dbReference type="PROSITE" id="PS50885"/>
    </source>
</evidence>
<keyword evidence="3" id="KW-0807">Transducer</keyword>
<keyword evidence="5" id="KW-0472">Membrane</keyword>
<feature type="region of interest" description="Disordered" evidence="4">
    <location>
        <begin position="532"/>
        <end position="557"/>
    </location>
</feature>
<keyword evidence="5" id="KW-0812">Transmembrane</keyword>
<comment type="similarity">
    <text evidence="2">Belongs to the methyl-accepting chemotaxis (MCP) protein family.</text>
</comment>
<evidence type="ECO:0000259" key="6">
    <source>
        <dbReference type="PROSITE" id="PS50111"/>
    </source>
</evidence>
<dbReference type="Proteomes" id="UP000652198">
    <property type="component" value="Unassembled WGS sequence"/>
</dbReference>
<protein>
    <submittedName>
        <fullName evidence="8">HAMP domain-containing protein</fullName>
    </submittedName>
</protein>
<dbReference type="Gene3D" id="1.10.287.950">
    <property type="entry name" value="Methyl-accepting chemotaxis protein"/>
    <property type="match status" value="1"/>
</dbReference>
<comment type="caution">
    <text evidence="8">The sequence shown here is derived from an EMBL/GenBank/DDBJ whole genome shotgun (WGS) entry which is preliminary data.</text>
</comment>
<dbReference type="SUPFAM" id="SSF58104">
    <property type="entry name" value="Methyl-accepting chemotaxis protein (MCP) signaling domain"/>
    <property type="match status" value="1"/>
</dbReference>
<dbReference type="Pfam" id="PF00015">
    <property type="entry name" value="MCPsignal"/>
    <property type="match status" value="1"/>
</dbReference>
<dbReference type="CDD" id="cd11386">
    <property type="entry name" value="MCP_signal"/>
    <property type="match status" value="1"/>
</dbReference>
<feature type="compositionally biased region" description="Gly residues" evidence="4">
    <location>
        <begin position="548"/>
        <end position="557"/>
    </location>
</feature>
<dbReference type="Pfam" id="PF00672">
    <property type="entry name" value="HAMP"/>
    <property type="match status" value="1"/>
</dbReference>
<feature type="domain" description="HAMP" evidence="7">
    <location>
        <begin position="196"/>
        <end position="249"/>
    </location>
</feature>
<keyword evidence="9" id="KW-1185">Reference proteome</keyword>
<feature type="domain" description="Methyl-accepting transducer" evidence="6">
    <location>
        <begin position="254"/>
        <end position="483"/>
    </location>
</feature>
<dbReference type="SMART" id="SM00304">
    <property type="entry name" value="HAMP"/>
    <property type="match status" value="1"/>
</dbReference>
<gene>
    <name evidence="8" type="ORF">GNZ12_10600</name>
</gene>
<dbReference type="InterPro" id="IPR004090">
    <property type="entry name" value="Chemotax_Me-accpt_rcpt"/>
</dbReference>
<dbReference type="SMART" id="SM00283">
    <property type="entry name" value="MA"/>
    <property type="match status" value="1"/>
</dbReference>
<evidence type="ECO:0000313" key="8">
    <source>
        <dbReference type="EMBL" id="NPT41760.1"/>
    </source>
</evidence>
<feature type="transmembrane region" description="Helical" evidence="5">
    <location>
        <begin position="172"/>
        <end position="194"/>
    </location>
</feature>
<evidence type="ECO:0000256" key="1">
    <source>
        <dbReference type="ARBA" id="ARBA00022481"/>
    </source>
</evidence>
<proteinExistence type="inferred from homology"/>
<reference evidence="8 9" key="1">
    <citation type="submission" date="2019-11" db="EMBL/GenBank/DDBJ databases">
        <title>Metabolism of dissolved organic matter in forest soils.</title>
        <authorList>
            <person name="Cyle K.T."/>
            <person name="Wilhelm R.C."/>
            <person name="Martinez C.E."/>
        </authorList>
    </citation>
    <scope>NUCLEOTIDE SEQUENCE [LARGE SCALE GENOMIC DNA]</scope>
    <source>
        <strain evidence="8 9">1N</strain>
    </source>
</reference>
<keyword evidence="1" id="KW-0488">Methylation</keyword>
<dbReference type="PANTHER" id="PTHR43531:SF14">
    <property type="entry name" value="METHYL-ACCEPTING CHEMOTAXIS PROTEIN I-RELATED"/>
    <property type="match status" value="1"/>
</dbReference>
<accession>A0ABX2BPN1</accession>
<dbReference type="PROSITE" id="PS50885">
    <property type="entry name" value="HAMP"/>
    <property type="match status" value="1"/>
</dbReference>
<dbReference type="InterPro" id="IPR003660">
    <property type="entry name" value="HAMP_dom"/>
</dbReference>
<dbReference type="InterPro" id="IPR004089">
    <property type="entry name" value="MCPsignal_dom"/>
</dbReference>
<dbReference type="PANTHER" id="PTHR43531">
    <property type="entry name" value="PROTEIN ICFG"/>
    <property type="match status" value="1"/>
</dbReference>